<dbReference type="Gene3D" id="3.40.50.12470">
    <property type="match status" value="2"/>
</dbReference>
<dbReference type="VEuPathDB" id="FungiDB:A1Q1_04236"/>
<dbReference type="OrthoDB" id="413077at2759"/>
<dbReference type="InterPro" id="IPR005475">
    <property type="entry name" value="Transketolase-like_Pyr-bd"/>
</dbReference>
<dbReference type="PIRSF" id="PIRSF000157">
    <property type="entry name" value="Oxoglu_dh_E1"/>
    <property type="match status" value="1"/>
</dbReference>
<evidence type="ECO:0000313" key="7">
    <source>
        <dbReference type="Proteomes" id="UP000002748"/>
    </source>
</evidence>
<organism evidence="6 7">
    <name type="scientific">Trichosporon asahii var. asahii (strain ATCC 90039 / CBS 2479 / JCM 2466 / KCTC 7840 / NBRC 103889/ NCYC 2677 / UAMH 7654)</name>
    <name type="common">Yeast</name>
    <dbReference type="NCBI Taxonomy" id="1186058"/>
    <lineage>
        <taxon>Eukaryota</taxon>
        <taxon>Fungi</taxon>
        <taxon>Dikarya</taxon>
        <taxon>Basidiomycota</taxon>
        <taxon>Agaricomycotina</taxon>
        <taxon>Tremellomycetes</taxon>
        <taxon>Trichosporonales</taxon>
        <taxon>Trichosporonaceae</taxon>
        <taxon>Trichosporon</taxon>
    </lineage>
</organism>
<evidence type="ECO:0000256" key="4">
    <source>
        <dbReference type="ARBA" id="ARBA00023052"/>
    </source>
</evidence>
<dbReference type="GO" id="GO:0006091">
    <property type="term" value="P:generation of precursor metabolites and energy"/>
    <property type="evidence" value="ECO:0007669"/>
    <property type="project" value="UniProtKB-ARBA"/>
</dbReference>
<comment type="cofactor">
    <cofactor evidence="1">
        <name>thiamine diphosphate</name>
        <dbReference type="ChEBI" id="CHEBI:58937"/>
    </cofactor>
</comment>
<evidence type="ECO:0000256" key="2">
    <source>
        <dbReference type="ARBA" id="ARBA00006936"/>
    </source>
</evidence>
<comment type="caution">
    <text evidence="6">The sequence shown here is derived from an EMBL/GenBank/DDBJ whole genome shotgun (WGS) entry which is preliminary data.</text>
</comment>
<dbReference type="PANTHER" id="PTHR23152">
    <property type="entry name" value="2-OXOGLUTARATE DEHYDROGENASE"/>
    <property type="match status" value="1"/>
</dbReference>
<dbReference type="InterPro" id="IPR029061">
    <property type="entry name" value="THDP-binding"/>
</dbReference>
<keyword evidence="4" id="KW-0786">Thiamine pyrophosphate</keyword>
<reference evidence="6 7" key="1">
    <citation type="journal article" date="2012" name="Eukaryot. Cell">
        <title>Draft genome sequence of CBS 2479, the standard type strain of Trichosporon asahii.</title>
        <authorList>
            <person name="Yang R.Y."/>
            <person name="Li H.T."/>
            <person name="Zhu H."/>
            <person name="Zhou G.P."/>
            <person name="Wang M."/>
            <person name="Wang L."/>
        </authorList>
    </citation>
    <scope>NUCLEOTIDE SEQUENCE [LARGE SCALE GENOMIC DNA]</scope>
    <source>
        <strain evidence="7">ATCC 90039 / CBS 2479 / JCM 2466 / KCTC 7840 / NCYC 2677 / UAMH 7654</strain>
    </source>
</reference>
<evidence type="ECO:0000313" key="6">
    <source>
        <dbReference type="EMBL" id="EJT46993.1"/>
    </source>
</evidence>
<dbReference type="Gene3D" id="3.40.50.970">
    <property type="match status" value="1"/>
</dbReference>
<dbReference type="GeneID" id="25987749"/>
<dbReference type="Pfam" id="PF02779">
    <property type="entry name" value="Transket_pyr"/>
    <property type="match status" value="2"/>
</dbReference>
<keyword evidence="3" id="KW-0560">Oxidoreductase</keyword>
<feature type="domain" description="Transketolase-like pyrimidine-binding" evidence="5">
    <location>
        <begin position="467"/>
        <end position="619"/>
    </location>
</feature>
<proteinExistence type="inferred from homology"/>
<protein>
    <recommendedName>
        <fullName evidence="5">Transketolase-like pyrimidine-binding domain-containing protein</fullName>
    </recommendedName>
</protein>
<dbReference type="KEGG" id="tasa:A1Q1_04236"/>
<dbReference type="AlphaFoldDB" id="J5QEZ5"/>
<dbReference type="PANTHER" id="PTHR23152:SF4">
    <property type="entry name" value="2-OXOADIPATE DEHYDROGENASE COMPLEX COMPONENT E1"/>
    <property type="match status" value="1"/>
</dbReference>
<dbReference type="Proteomes" id="UP000002748">
    <property type="component" value="Unassembled WGS sequence"/>
</dbReference>
<dbReference type="Gene3D" id="3.40.50.11610">
    <property type="entry name" value="Multifunctional 2-oxoglutarate metabolism enzyme, C-terminal domain"/>
    <property type="match status" value="1"/>
</dbReference>
<dbReference type="InterPro" id="IPR011603">
    <property type="entry name" value="2oxoglutarate_DH_E1"/>
</dbReference>
<dbReference type="HOGENOM" id="CLU_004709_0_0_1"/>
<dbReference type="InterPro" id="IPR001017">
    <property type="entry name" value="DH_E1"/>
</dbReference>
<dbReference type="GO" id="GO:0016624">
    <property type="term" value="F:oxidoreductase activity, acting on the aldehyde or oxo group of donors, disulfide as acceptor"/>
    <property type="evidence" value="ECO:0007669"/>
    <property type="project" value="InterPro"/>
</dbReference>
<dbReference type="RefSeq" id="XP_014178088.1">
    <property type="nucleotide sequence ID" value="XM_014322613.1"/>
</dbReference>
<evidence type="ECO:0000256" key="1">
    <source>
        <dbReference type="ARBA" id="ARBA00001964"/>
    </source>
</evidence>
<dbReference type="SUPFAM" id="SSF52518">
    <property type="entry name" value="Thiamin diphosphate-binding fold (THDP-binding)"/>
    <property type="match status" value="2"/>
</dbReference>
<accession>J5QEZ5</accession>
<dbReference type="SMART" id="SM00861">
    <property type="entry name" value="Transket_pyr"/>
    <property type="match status" value="1"/>
</dbReference>
<evidence type="ECO:0000256" key="3">
    <source>
        <dbReference type="ARBA" id="ARBA00023002"/>
    </source>
</evidence>
<dbReference type="InterPro" id="IPR031717">
    <property type="entry name" value="ODO-1/KGD_C"/>
</dbReference>
<comment type="similarity">
    <text evidence="2">Belongs to the alpha-ketoglutarate dehydrogenase family.</text>
</comment>
<name>J5QEZ5_TRIAS</name>
<dbReference type="EMBL" id="ALBS01000266">
    <property type="protein sequence ID" value="EJT46993.1"/>
    <property type="molecule type" value="Genomic_DNA"/>
</dbReference>
<dbReference type="Pfam" id="PF00676">
    <property type="entry name" value="E1_dh"/>
    <property type="match status" value="1"/>
</dbReference>
<dbReference type="Pfam" id="PF16870">
    <property type="entry name" value="OxoGdeHyase_C"/>
    <property type="match status" value="1"/>
</dbReference>
<dbReference type="InterPro" id="IPR042179">
    <property type="entry name" value="KGD_C_sf"/>
</dbReference>
<dbReference type="GO" id="GO:0030976">
    <property type="term" value="F:thiamine pyrophosphate binding"/>
    <property type="evidence" value="ECO:0007669"/>
    <property type="project" value="InterPro"/>
</dbReference>
<evidence type="ECO:0000259" key="5">
    <source>
        <dbReference type="SMART" id="SM00861"/>
    </source>
</evidence>
<sequence>MWGGVTVCANSSPVSALDPYRYGLDDKTTYPLNGIMHLPQSPSPRSATGEGEDTALPLSEIQKHLMAAYVDKIGYEFQHCPNKSERLWFSHLIETKGETVPMDDERRKRVWKLLSNSEEFDRFMAKKFPNLKRYAGLGDIVVCLPHRGRLSLLTEPSMLKYPHEALFSKVKGAPEFDPATAPGATGDVISHLAAISDLQYDGKPVKVEVLQNPSHLEAVNPVALGITRAKQMNQLKSSPAECQLGDRVLCVQLHGDAAFSGQGVVTESLGLSGLPHYGSGADLSNNIGYTTPASFSRSSLYASDIGKAIGCPILHVNGDHPEDVVRAVDIAFQYRNMFRKDVIIDLICYRRWGHNELDEPGYTQLPELYEEKLIEAKAGRVEYQNVMSDALDKVGSFQPKSEMLGGKWKDMVWPASQEAKPDPETGLSEERLKEVGRASVELPDSFNLHSRLKRHISSRLKGLDGKVDFATAEAMAFGTLMQDGYDVRISGEDVGRGTFSQRHAMYVDQKDESCYVPLNDSLKAPGKLELANTKWLKQSGLVMMLPHGFDGAGPEHSSCKIERFLQASDDGAASPAHDVNLIVANPSTPAQLYHLLRRQMMRNFRKPLVIASPKGLLRSPAAASPVQDMGPGTKFQPVLIDAADNAQRVIVCSGKHYYTLKDAANASDKPVTFIRIEELSPFPAAELKEALQAVKGENVPVIFAQEEPENAGAWSYVRPRLDAVLAELGRSPSTYAGRKAGATTAVGVGAWHKAEMEVIVKAALES</sequence>
<gene>
    <name evidence="6" type="ORF">A1Q1_04236</name>
</gene>